<name>A0ABQ1INT9_9GAMM</name>
<dbReference type="Proteomes" id="UP000617555">
    <property type="component" value="Unassembled WGS sequence"/>
</dbReference>
<comment type="caution">
    <text evidence="2">The sequence shown here is derived from an EMBL/GenBank/DDBJ whole genome shotgun (WGS) entry which is preliminary data.</text>
</comment>
<dbReference type="Pfam" id="PF14316">
    <property type="entry name" value="DUF4381"/>
    <property type="match status" value="1"/>
</dbReference>
<accession>A0ABQ1INT9</accession>
<reference evidence="3" key="1">
    <citation type="journal article" date="2019" name="Int. J. Syst. Evol. Microbiol.">
        <title>The Global Catalogue of Microorganisms (GCM) 10K type strain sequencing project: providing services to taxonomists for standard genome sequencing and annotation.</title>
        <authorList>
            <consortium name="The Broad Institute Genomics Platform"/>
            <consortium name="The Broad Institute Genome Sequencing Center for Infectious Disease"/>
            <person name="Wu L."/>
            <person name="Ma J."/>
        </authorList>
    </citation>
    <scope>NUCLEOTIDE SEQUENCE [LARGE SCALE GENOMIC DNA]</scope>
    <source>
        <strain evidence="3">CGMCC 1.15339</strain>
    </source>
</reference>
<sequence length="180" mass="20392">MTTSNLPMPPTTADASASPLAQLNDIQLPDPISAMPIAPGYWIIAALIIVIAIWFAYRIYKQYQYHAPRKKALSLLDQYDINDDNFAAQVNSLLKRTAMTYLPRESLAKLNGQPWFDWLDSRLPSKQQHVIGELLFKRHQANGLTADEKQQLALLAKIWLSNKKPFSDPSLTTYLHTQEA</sequence>
<evidence type="ECO:0008006" key="4">
    <source>
        <dbReference type="Google" id="ProtNLM"/>
    </source>
</evidence>
<dbReference type="RefSeq" id="WP_188736553.1">
    <property type="nucleotide sequence ID" value="NZ_BMII01000003.1"/>
</dbReference>
<dbReference type="InterPro" id="IPR025489">
    <property type="entry name" value="DUF4381"/>
</dbReference>
<protein>
    <recommendedName>
        <fullName evidence="4">DUF4381 domain-containing protein</fullName>
    </recommendedName>
</protein>
<keyword evidence="1" id="KW-1133">Transmembrane helix</keyword>
<proteinExistence type="predicted"/>
<keyword evidence="1" id="KW-0472">Membrane</keyword>
<keyword evidence="1" id="KW-0812">Transmembrane</keyword>
<feature type="transmembrane region" description="Helical" evidence="1">
    <location>
        <begin position="40"/>
        <end position="60"/>
    </location>
</feature>
<evidence type="ECO:0000313" key="2">
    <source>
        <dbReference type="EMBL" id="GGB47479.1"/>
    </source>
</evidence>
<evidence type="ECO:0000313" key="3">
    <source>
        <dbReference type="Proteomes" id="UP000617555"/>
    </source>
</evidence>
<organism evidence="2 3">
    <name type="scientific">Shewanella inventionis</name>
    <dbReference type="NCBI Taxonomy" id="1738770"/>
    <lineage>
        <taxon>Bacteria</taxon>
        <taxon>Pseudomonadati</taxon>
        <taxon>Pseudomonadota</taxon>
        <taxon>Gammaproteobacteria</taxon>
        <taxon>Alteromonadales</taxon>
        <taxon>Shewanellaceae</taxon>
        <taxon>Shewanella</taxon>
    </lineage>
</organism>
<evidence type="ECO:0000256" key="1">
    <source>
        <dbReference type="SAM" id="Phobius"/>
    </source>
</evidence>
<dbReference type="EMBL" id="BMII01000003">
    <property type="protein sequence ID" value="GGB47479.1"/>
    <property type="molecule type" value="Genomic_DNA"/>
</dbReference>
<gene>
    <name evidence="2" type="ORF">GCM10011607_04650</name>
</gene>
<keyword evidence="3" id="KW-1185">Reference proteome</keyword>